<keyword evidence="7 11" id="KW-0256">Endoplasmic reticulum</keyword>
<name>A0A8K0WS21_9HYPO</name>
<dbReference type="Proteomes" id="UP000813444">
    <property type="component" value="Unassembled WGS sequence"/>
</dbReference>
<evidence type="ECO:0000256" key="12">
    <source>
        <dbReference type="SAM" id="SignalP"/>
    </source>
</evidence>
<comment type="subunit">
    <text evidence="4 11">Heterodimer with ALG13 to form a functional enzyme.</text>
</comment>
<organism evidence="13 14">
    <name type="scientific">Stachybotrys elegans</name>
    <dbReference type="NCBI Taxonomy" id="80388"/>
    <lineage>
        <taxon>Eukaryota</taxon>
        <taxon>Fungi</taxon>
        <taxon>Dikarya</taxon>
        <taxon>Ascomycota</taxon>
        <taxon>Pezizomycotina</taxon>
        <taxon>Sordariomycetes</taxon>
        <taxon>Hypocreomycetidae</taxon>
        <taxon>Hypocreales</taxon>
        <taxon>Stachybotryaceae</taxon>
        <taxon>Stachybotrys</taxon>
    </lineage>
</organism>
<evidence type="ECO:0000256" key="7">
    <source>
        <dbReference type="ARBA" id="ARBA00022824"/>
    </source>
</evidence>
<evidence type="ECO:0000256" key="5">
    <source>
        <dbReference type="ARBA" id="ARBA00017467"/>
    </source>
</evidence>
<dbReference type="PANTHER" id="PTHR12154">
    <property type="entry name" value="GLYCOSYL TRANSFERASE-RELATED"/>
    <property type="match status" value="1"/>
</dbReference>
<evidence type="ECO:0000256" key="10">
    <source>
        <dbReference type="ARBA" id="ARBA00032062"/>
    </source>
</evidence>
<feature type="chain" id="PRO_5035475137" description="UDP-N-acetylglucosamine transferase subunit ALG14" evidence="12">
    <location>
        <begin position="20"/>
        <end position="280"/>
    </location>
</feature>
<evidence type="ECO:0000256" key="3">
    <source>
        <dbReference type="ARBA" id="ARBA00009731"/>
    </source>
</evidence>
<evidence type="ECO:0000256" key="11">
    <source>
        <dbReference type="RuleBase" id="RU362127"/>
    </source>
</evidence>
<evidence type="ECO:0000256" key="8">
    <source>
        <dbReference type="ARBA" id="ARBA00022989"/>
    </source>
</evidence>
<protein>
    <recommendedName>
        <fullName evidence="5 11">UDP-N-acetylglucosamine transferase subunit ALG14</fullName>
    </recommendedName>
    <alternativeName>
        <fullName evidence="10 11">Asparagine-linked glycosylation protein 14</fullName>
    </alternativeName>
</protein>
<dbReference type="GO" id="GO:0004577">
    <property type="term" value="F:N-acetylglucosaminyldiphosphodolichol N-acetylglucosaminyltransferase activity"/>
    <property type="evidence" value="ECO:0007669"/>
    <property type="project" value="TreeGrafter"/>
</dbReference>
<dbReference type="GO" id="GO:0006488">
    <property type="term" value="P:dolichol-linked oligosaccharide biosynthetic process"/>
    <property type="evidence" value="ECO:0007669"/>
    <property type="project" value="InterPro"/>
</dbReference>
<sequence length="280" mass="31449">MLVIVLSWVSALILVPAVACNLGVSWKAVWLALLLELVTLLIFISTRHVQLLQNRGRRKWRHEAEAKHRGVYRRPNDYFLFVLGSGGHTKEMLMIMDDGFCNFDGFHRRYLISSGDAMSNNHLEDYEADLKELCRQRNCSPGTYDKHTVTRARRVHQPLWSTPFTALRSVVDIFPILLSPPASVAAKGRRFPSQVFSNGPATGLFVAVAVHALKLFYVVPEDQMSFIYIESWARITSLSLTGKLLYHAGLADVLVAQHGEVAAKYGIPNVGPMVFNSRRG</sequence>
<comment type="subcellular location">
    <subcellularLocation>
        <location evidence="1 11">Endoplasmic reticulum membrane</location>
        <topology evidence="1 11">Single-pass membrane protein</topology>
    </subcellularLocation>
    <subcellularLocation>
        <location evidence="2">Nucleus membrane</location>
        <topology evidence="2">Single-pass membrane protein</topology>
    </subcellularLocation>
</comment>
<keyword evidence="14" id="KW-1185">Reference proteome</keyword>
<reference evidence="13" key="1">
    <citation type="journal article" date="2021" name="Nat. Commun.">
        <title>Genetic determinants of endophytism in the Arabidopsis root mycobiome.</title>
        <authorList>
            <person name="Mesny F."/>
            <person name="Miyauchi S."/>
            <person name="Thiergart T."/>
            <person name="Pickel B."/>
            <person name="Atanasova L."/>
            <person name="Karlsson M."/>
            <person name="Huettel B."/>
            <person name="Barry K.W."/>
            <person name="Haridas S."/>
            <person name="Chen C."/>
            <person name="Bauer D."/>
            <person name="Andreopoulos W."/>
            <person name="Pangilinan J."/>
            <person name="LaButti K."/>
            <person name="Riley R."/>
            <person name="Lipzen A."/>
            <person name="Clum A."/>
            <person name="Drula E."/>
            <person name="Henrissat B."/>
            <person name="Kohler A."/>
            <person name="Grigoriev I.V."/>
            <person name="Martin F.M."/>
            <person name="Hacquard S."/>
        </authorList>
    </citation>
    <scope>NUCLEOTIDE SEQUENCE</scope>
    <source>
        <strain evidence="13">MPI-CAGE-CH-0235</strain>
    </source>
</reference>
<comment type="function">
    <text evidence="11">Involved in protein N-glycosylation. Essential for the second step of the dolichol-linked oligosaccharide pathway. Anchors the catalytic subunit ALG13 to the ER.</text>
</comment>
<feature type="transmembrane region" description="Helical" evidence="11">
    <location>
        <begin position="29"/>
        <end position="49"/>
    </location>
</feature>
<dbReference type="EMBL" id="JAGPNK010000005">
    <property type="protein sequence ID" value="KAH7320825.1"/>
    <property type="molecule type" value="Genomic_DNA"/>
</dbReference>
<evidence type="ECO:0000256" key="9">
    <source>
        <dbReference type="ARBA" id="ARBA00023136"/>
    </source>
</evidence>
<dbReference type="InterPro" id="IPR013969">
    <property type="entry name" value="Oligosacch_biosynth_Alg14"/>
</dbReference>
<comment type="caution">
    <text evidence="13">The sequence shown here is derived from an EMBL/GenBank/DDBJ whole genome shotgun (WGS) entry which is preliminary data.</text>
</comment>
<proteinExistence type="inferred from homology"/>
<dbReference type="OrthoDB" id="17098at2759"/>
<gene>
    <name evidence="11" type="primary">ALG14</name>
    <name evidence="13" type="ORF">B0I35DRAFT_200272</name>
</gene>
<comment type="similarity">
    <text evidence="3 11">Belongs to the ALG14 family.</text>
</comment>
<dbReference type="GO" id="GO:0031965">
    <property type="term" value="C:nuclear membrane"/>
    <property type="evidence" value="ECO:0007669"/>
    <property type="project" value="UniProtKB-SubCell"/>
</dbReference>
<dbReference type="GO" id="GO:0043541">
    <property type="term" value="C:UDP-N-acetylglucosamine transferase complex"/>
    <property type="evidence" value="ECO:0007669"/>
    <property type="project" value="TreeGrafter"/>
</dbReference>
<dbReference type="PANTHER" id="PTHR12154:SF4">
    <property type="entry name" value="UDP-N-ACETYLGLUCOSAMINE TRANSFERASE SUBUNIT ALG14 HOMOLOG"/>
    <property type="match status" value="1"/>
</dbReference>
<keyword evidence="12" id="KW-0732">Signal</keyword>
<evidence type="ECO:0000313" key="13">
    <source>
        <dbReference type="EMBL" id="KAH7320825.1"/>
    </source>
</evidence>
<keyword evidence="6 11" id="KW-0812">Transmembrane</keyword>
<dbReference type="Pfam" id="PF08660">
    <property type="entry name" value="Alg14"/>
    <property type="match status" value="1"/>
</dbReference>
<evidence type="ECO:0000256" key="6">
    <source>
        <dbReference type="ARBA" id="ARBA00022692"/>
    </source>
</evidence>
<evidence type="ECO:0000313" key="14">
    <source>
        <dbReference type="Proteomes" id="UP000813444"/>
    </source>
</evidence>
<keyword evidence="8 11" id="KW-1133">Transmembrane helix</keyword>
<evidence type="ECO:0000256" key="4">
    <source>
        <dbReference type="ARBA" id="ARBA00011335"/>
    </source>
</evidence>
<feature type="signal peptide" evidence="12">
    <location>
        <begin position="1"/>
        <end position="19"/>
    </location>
</feature>
<evidence type="ECO:0000256" key="1">
    <source>
        <dbReference type="ARBA" id="ARBA00004389"/>
    </source>
</evidence>
<keyword evidence="9 11" id="KW-0472">Membrane</keyword>
<accession>A0A8K0WS21</accession>
<evidence type="ECO:0000256" key="2">
    <source>
        <dbReference type="ARBA" id="ARBA00004590"/>
    </source>
</evidence>
<dbReference type="AlphaFoldDB" id="A0A8K0WS21"/>